<evidence type="ECO:0000256" key="1">
    <source>
        <dbReference type="SAM" id="Phobius"/>
    </source>
</evidence>
<keyword evidence="1" id="KW-1133">Transmembrane helix</keyword>
<feature type="transmembrane region" description="Helical" evidence="1">
    <location>
        <begin position="120"/>
        <end position="143"/>
    </location>
</feature>
<feature type="transmembrane region" description="Helical" evidence="1">
    <location>
        <begin position="82"/>
        <end position="100"/>
    </location>
</feature>
<organism evidence="2 3">
    <name type="scientific">Pectobacterium cacticida</name>
    <dbReference type="NCBI Taxonomy" id="69221"/>
    <lineage>
        <taxon>Bacteria</taxon>
        <taxon>Pseudomonadati</taxon>
        <taxon>Pseudomonadota</taxon>
        <taxon>Gammaproteobacteria</taxon>
        <taxon>Enterobacterales</taxon>
        <taxon>Pectobacteriaceae</taxon>
        <taxon>Pectobacterium</taxon>
    </lineage>
</organism>
<dbReference type="PROSITE" id="PS51257">
    <property type="entry name" value="PROKAR_LIPOPROTEIN"/>
    <property type="match status" value="1"/>
</dbReference>
<gene>
    <name evidence="2" type="ORF">QNA12_13875</name>
</gene>
<feature type="transmembrane region" description="Helical" evidence="1">
    <location>
        <begin position="32"/>
        <end position="50"/>
    </location>
</feature>
<name>A0ABZ2G8U6_9GAMM</name>
<dbReference type="EMBL" id="CP125967">
    <property type="protein sequence ID" value="WWO37632.1"/>
    <property type="molecule type" value="Genomic_DNA"/>
</dbReference>
<evidence type="ECO:0000313" key="2">
    <source>
        <dbReference type="EMBL" id="WWO37632.1"/>
    </source>
</evidence>
<feature type="transmembrane region" description="Helical" evidence="1">
    <location>
        <begin position="307"/>
        <end position="329"/>
    </location>
</feature>
<feature type="transmembrane region" description="Helical" evidence="1">
    <location>
        <begin position="7"/>
        <end position="26"/>
    </location>
</feature>
<feature type="transmembrane region" description="Helical" evidence="1">
    <location>
        <begin position="341"/>
        <end position="358"/>
    </location>
</feature>
<keyword evidence="1" id="KW-0472">Membrane</keyword>
<evidence type="ECO:0000313" key="3">
    <source>
        <dbReference type="Proteomes" id="UP001379444"/>
    </source>
</evidence>
<feature type="transmembrane region" description="Helical" evidence="1">
    <location>
        <begin position="155"/>
        <end position="180"/>
    </location>
</feature>
<dbReference type="RefSeq" id="WP_264498304.1">
    <property type="nucleotide sequence ID" value="NZ_CP109947.1"/>
</dbReference>
<dbReference type="Proteomes" id="UP001379444">
    <property type="component" value="Chromosome"/>
</dbReference>
<keyword evidence="1" id="KW-0812">Transmembrane</keyword>
<feature type="transmembrane region" description="Helical" evidence="1">
    <location>
        <begin position="248"/>
        <end position="269"/>
    </location>
</feature>
<protein>
    <submittedName>
        <fullName evidence="2">Oligosaccharide repeat unit polymerase</fullName>
    </submittedName>
</protein>
<dbReference type="NCBIfam" id="TIGR04370">
    <property type="entry name" value="glyco_rpt_poly"/>
    <property type="match status" value="1"/>
</dbReference>
<proteinExistence type="predicted"/>
<sequence length="382" mass="44930">MRISFFIFFWYFTFFIIACLGFSNLVDLTTRSIFVFSSILFFYSMGVILAKISPHKKRYLESLLDDHDFSLEDKTEKKIDRFIFLFFGYSVFIVMNIYFFNNFDLDEYRKAFFDGSRDNVKYFGGGFFFYFYYFLSLLLYAITPMVFLFSSRRKFIFLFFCFLLYDIVFLSRTGIYYFLLVYLCSNLVRGKSIIRVVLCGGGVLFIALLISFFRDSVDDIIVSISNSVLNYHIAPFILFDKNIISNQVIHYNGLGMASLGIYNIIMYPFEPDIMKSINDLREQISVFYDLGKFLYQPYNAYYTSLSLIYIDFGLVGCLLLSFFSGFFLFYLYERSKYSKKYAASCVFFAVLLLESLFAPVVINIFSSVIVVYLLLIVFIKLK</sequence>
<reference evidence="2 3" key="1">
    <citation type="journal article" date="2024" name="Front. Plant Sci.">
        <title>Comprehensive phenomic and genomic studies of the species, Pectobacterium cacticida and proposal for reclassification as Alcorniella cacticida comb. nov.</title>
        <authorList>
            <person name="Jonca J."/>
            <person name="Pirhonen M."/>
            <person name="Waleron M.M."/>
            <person name="Gawor J."/>
            <person name="Mrozik A."/>
            <person name="Smoktunowicz M."/>
            <person name="Waleron K."/>
            <person name="Waleron M."/>
        </authorList>
    </citation>
    <scope>NUCLEOTIDE SEQUENCE [LARGE SCALE GENOMIC DNA]</scope>
    <source>
        <strain evidence="2 3">DPMP6</strain>
    </source>
</reference>
<accession>A0ABZ2G8U6</accession>
<feature type="transmembrane region" description="Helical" evidence="1">
    <location>
        <begin position="192"/>
        <end position="213"/>
    </location>
</feature>
<keyword evidence="3" id="KW-1185">Reference proteome</keyword>